<keyword evidence="4" id="KW-1185">Reference proteome</keyword>
<accession>A0A6M8FRI5</accession>
<dbReference type="KEGG" id="pcam:HNE05_04865"/>
<name>A0A6M8FRI5_9GAMM</name>
<dbReference type="RefSeq" id="WP_173204946.1">
    <property type="nucleotide sequence ID" value="NZ_CP053697.2"/>
</dbReference>
<evidence type="ECO:0000313" key="4">
    <source>
        <dbReference type="Proteomes" id="UP000501379"/>
    </source>
</evidence>
<dbReference type="AlphaFoldDB" id="A0A6M8FRI5"/>
<feature type="signal peptide" evidence="2">
    <location>
        <begin position="1"/>
        <end position="21"/>
    </location>
</feature>
<keyword evidence="2" id="KW-0732">Signal</keyword>
<evidence type="ECO:0008006" key="5">
    <source>
        <dbReference type="Google" id="ProtNLM"/>
    </source>
</evidence>
<reference evidence="3" key="1">
    <citation type="submission" date="2020-07" db="EMBL/GenBank/DDBJ databases">
        <title>Nitrate ammonifying Pseudomonas campi sp. nov. isolated from German agricultural grassland.</title>
        <authorList>
            <person name="Timsy T."/>
            <person name="Ulrich A."/>
            <person name="Spanner T."/>
            <person name="Foesel B."/>
            <person name="Kolb S."/>
            <person name="Horn M.A."/>
            <person name="Behrendt U."/>
        </authorList>
    </citation>
    <scope>NUCLEOTIDE SEQUENCE</scope>
    <source>
        <strain evidence="3">S1-A32-2</strain>
    </source>
</reference>
<gene>
    <name evidence="3" type="ORF">HNE05_04865</name>
</gene>
<feature type="chain" id="PRO_5026927996" description="Lipoprotein" evidence="2">
    <location>
        <begin position="22"/>
        <end position="99"/>
    </location>
</feature>
<dbReference type="Proteomes" id="UP000501379">
    <property type="component" value="Chromosome"/>
</dbReference>
<feature type="compositionally biased region" description="Low complexity" evidence="1">
    <location>
        <begin position="47"/>
        <end position="66"/>
    </location>
</feature>
<sequence length="99" mass="10731">MRLFLMFALCVGLLQIAPLSAADLLGRPAAGSPGTATPQPYSQPQVRPLGNSNRNPPLLNSPSQNRQMAPPQPLPKDRPLPQLEPQRQANPQHPAEQLD</sequence>
<organism evidence="3 4">
    <name type="scientific">Aquipseudomonas campi</name>
    <dbReference type="NCBI Taxonomy" id="2731681"/>
    <lineage>
        <taxon>Bacteria</taxon>
        <taxon>Pseudomonadati</taxon>
        <taxon>Pseudomonadota</taxon>
        <taxon>Gammaproteobacteria</taxon>
        <taxon>Pseudomonadales</taxon>
        <taxon>Pseudomonadaceae</taxon>
        <taxon>Aquipseudomonas</taxon>
    </lineage>
</organism>
<protein>
    <recommendedName>
        <fullName evidence="5">Lipoprotein</fullName>
    </recommendedName>
</protein>
<feature type="compositionally biased region" description="Polar residues" evidence="1">
    <location>
        <begin position="34"/>
        <end position="45"/>
    </location>
</feature>
<evidence type="ECO:0000256" key="1">
    <source>
        <dbReference type="SAM" id="MobiDB-lite"/>
    </source>
</evidence>
<feature type="region of interest" description="Disordered" evidence="1">
    <location>
        <begin position="25"/>
        <end position="99"/>
    </location>
</feature>
<evidence type="ECO:0000256" key="2">
    <source>
        <dbReference type="SAM" id="SignalP"/>
    </source>
</evidence>
<proteinExistence type="predicted"/>
<dbReference type="EMBL" id="CP053697">
    <property type="protein sequence ID" value="QKE62716.1"/>
    <property type="molecule type" value="Genomic_DNA"/>
</dbReference>
<evidence type="ECO:0000313" key="3">
    <source>
        <dbReference type="EMBL" id="QKE62716.1"/>
    </source>
</evidence>